<dbReference type="EMBL" id="JBJQND010000018">
    <property type="protein sequence ID" value="KAL3837103.1"/>
    <property type="molecule type" value="Genomic_DNA"/>
</dbReference>
<reference evidence="6 7" key="1">
    <citation type="submission" date="2024-11" db="EMBL/GenBank/DDBJ databases">
        <title>Chromosome-level genome assembly of the freshwater bivalve Anodonta woodiana.</title>
        <authorList>
            <person name="Chen X."/>
        </authorList>
    </citation>
    <scope>NUCLEOTIDE SEQUENCE [LARGE SCALE GENOMIC DNA]</scope>
    <source>
        <strain evidence="6">MN2024</strain>
        <tissue evidence="6">Gills</tissue>
    </source>
</reference>
<feature type="domain" description="C1q" evidence="5">
    <location>
        <begin position="241"/>
        <end position="375"/>
    </location>
</feature>
<protein>
    <recommendedName>
        <fullName evidence="5">C1q domain-containing protein</fullName>
    </recommendedName>
</protein>
<keyword evidence="7" id="KW-1185">Reference proteome</keyword>
<dbReference type="PRINTS" id="PR00007">
    <property type="entry name" value="COMPLEMNTC1Q"/>
</dbReference>
<feature type="chain" id="PRO_5044774326" description="C1q domain-containing protein" evidence="4">
    <location>
        <begin position="22"/>
        <end position="375"/>
    </location>
</feature>
<organism evidence="6 7">
    <name type="scientific">Sinanodonta woodiana</name>
    <name type="common">Chinese pond mussel</name>
    <name type="synonym">Anodonta woodiana</name>
    <dbReference type="NCBI Taxonomy" id="1069815"/>
    <lineage>
        <taxon>Eukaryota</taxon>
        <taxon>Metazoa</taxon>
        <taxon>Spiralia</taxon>
        <taxon>Lophotrochozoa</taxon>
        <taxon>Mollusca</taxon>
        <taxon>Bivalvia</taxon>
        <taxon>Autobranchia</taxon>
        <taxon>Heteroconchia</taxon>
        <taxon>Palaeoheterodonta</taxon>
        <taxon>Unionida</taxon>
        <taxon>Unionoidea</taxon>
        <taxon>Unionidae</taxon>
        <taxon>Unioninae</taxon>
        <taxon>Sinanodonta</taxon>
    </lineage>
</organism>
<comment type="caution">
    <text evidence="6">The sequence shown here is derived from an EMBL/GenBank/DDBJ whole genome shotgun (WGS) entry which is preliminary data.</text>
</comment>
<evidence type="ECO:0000256" key="3">
    <source>
        <dbReference type="ARBA" id="ARBA00022729"/>
    </source>
</evidence>
<evidence type="ECO:0000313" key="7">
    <source>
        <dbReference type="Proteomes" id="UP001634394"/>
    </source>
</evidence>
<dbReference type="InterPro" id="IPR008983">
    <property type="entry name" value="Tumour_necrosis_fac-like_dom"/>
</dbReference>
<dbReference type="SMART" id="SM00110">
    <property type="entry name" value="C1Q"/>
    <property type="match status" value="1"/>
</dbReference>
<dbReference type="InterPro" id="IPR001073">
    <property type="entry name" value="C1q_dom"/>
</dbReference>
<feature type="signal peptide" evidence="4">
    <location>
        <begin position="1"/>
        <end position="21"/>
    </location>
</feature>
<accession>A0ABD3TLC5</accession>
<dbReference type="Gene3D" id="2.60.120.40">
    <property type="match status" value="1"/>
</dbReference>
<comment type="subcellular location">
    <subcellularLocation>
        <location evidence="1">Secreted</location>
    </subcellularLocation>
</comment>
<dbReference type="PANTHER" id="PTHR22923">
    <property type="entry name" value="CEREBELLIN-RELATED"/>
    <property type="match status" value="1"/>
</dbReference>
<dbReference type="SUPFAM" id="SSF49842">
    <property type="entry name" value="TNF-like"/>
    <property type="match status" value="1"/>
</dbReference>
<dbReference type="GO" id="GO:0005576">
    <property type="term" value="C:extracellular region"/>
    <property type="evidence" value="ECO:0007669"/>
    <property type="project" value="UniProtKB-SubCell"/>
</dbReference>
<evidence type="ECO:0000256" key="1">
    <source>
        <dbReference type="ARBA" id="ARBA00004613"/>
    </source>
</evidence>
<gene>
    <name evidence="6" type="ORF">ACJMK2_022484</name>
</gene>
<dbReference type="Pfam" id="PF00386">
    <property type="entry name" value="C1q"/>
    <property type="match status" value="1"/>
</dbReference>
<name>A0ABD3TLC5_SINWO</name>
<evidence type="ECO:0000256" key="4">
    <source>
        <dbReference type="SAM" id="SignalP"/>
    </source>
</evidence>
<dbReference type="PANTHER" id="PTHR22923:SF116">
    <property type="entry name" value="C1Q DOMAIN-CONTAINING PROTEIN"/>
    <property type="match status" value="1"/>
</dbReference>
<evidence type="ECO:0000256" key="2">
    <source>
        <dbReference type="ARBA" id="ARBA00022525"/>
    </source>
</evidence>
<keyword evidence="2" id="KW-0964">Secreted</keyword>
<sequence length="375" mass="42287">MKVLQSFVVLALCTFTTGADALGIDYTQMNDIYLRSQEIHTSLEKTIDIAKSMIQSMETKLSEAHKYIGMLEDKLNVCGQKDMLTDQLENKLTPLDDRSKEYIMKIVGERLFKSERDQRLQFENVTRRLERMENKLSNKDVLEATLHTAESAFSTVETELEKNMKVLEYNPVSINQKSSGDNIAEKTSASDVQNTTITRARYDNDVIDEQWHDRKDTEINQVYSQQVNDVDRGIFRGFRAAADDRVAFRVSGISRVDGHYSGERIVFSSVDYNEGSGYDVTSGTFICPTTGTYFFTATLGSYGSVYIDAFLKIDGVVKIKLYAGYHLQGDNMSTAVTITHCRVGQSVWMEVSKGDYLGGWESMSGFLLWADIASS</sequence>
<dbReference type="InterPro" id="IPR050822">
    <property type="entry name" value="Cerebellin_Synaptic_Org"/>
</dbReference>
<proteinExistence type="predicted"/>
<evidence type="ECO:0000313" key="6">
    <source>
        <dbReference type="EMBL" id="KAL3837103.1"/>
    </source>
</evidence>
<evidence type="ECO:0000259" key="5">
    <source>
        <dbReference type="PROSITE" id="PS50871"/>
    </source>
</evidence>
<keyword evidence="3 4" id="KW-0732">Signal</keyword>
<dbReference type="PROSITE" id="PS50871">
    <property type="entry name" value="C1Q"/>
    <property type="match status" value="1"/>
</dbReference>
<dbReference type="AlphaFoldDB" id="A0ABD3TLC5"/>
<dbReference type="Proteomes" id="UP001634394">
    <property type="component" value="Unassembled WGS sequence"/>
</dbReference>